<dbReference type="PROSITE" id="PS50235">
    <property type="entry name" value="USP_3"/>
    <property type="match status" value="1"/>
</dbReference>
<dbReference type="PANTHER" id="PTHR21646:SF10">
    <property type="entry name" value="UBIQUITIN CARBOXYL-TERMINAL HYDROLASE 14"/>
    <property type="match status" value="1"/>
</dbReference>
<evidence type="ECO:0000256" key="10">
    <source>
        <dbReference type="SAM" id="MobiDB-lite"/>
    </source>
</evidence>
<evidence type="ECO:0000313" key="15">
    <source>
        <dbReference type="Proteomes" id="UP001235939"/>
    </source>
</evidence>
<feature type="domain" description="USP" evidence="12">
    <location>
        <begin position="655"/>
        <end position="1144"/>
    </location>
</feature>
<evidence type="ECO:0000256" key="7">
    <source>
        <dbReference type="ARBA" id="ARBA00022807"/>
    </source>
</evidence>
<evidence type="ECO:0000259" key="11">
    <source>
        <dbReference type="PROSITE" id="PS50030"/>
    </source>
</evidence>
<dbReference type="PROSITE" id="PS50271">
    <property type="entry name" value="ZF_UBP"/>
    <property type="match status" value="2"/>
</dbReference>
<dbReference type="CDD" id="cd14294">
    <property type="entry name" value="UBA1_UBP5_like"/>
    <property type="match status" value="1"/>
</dbReference>
<evidence type="ECO:0000259" key="12">
    <source>
        <dbReference type="PROSITE" id="PS50235"/>
    </source>
</evidence>
<name>A0ABY6KLU2_9ARAC</name>
<dbReference type="Gene3D" id="1.10.8.10">
    <property type="entry name" value="DNA helicase RuvA subunit, C-terminal domain"/>
    <property type="match status" value="2"/>
</dbReference>
<dbReference type="PROSITE" id="PS00973">
    <property type="entry name" value="USP_2"/>
    <property type="match status" value="1"/>
</dbReference>
<dbReference type="InterPro" id="IPR018200">
    <property type="entry name" value="USP_CS"/>
</dbReference>
<comment type="similarity">
    <text evidence="2">Belongs to the peptidase C19 family.</text>
</comment>
<dbReference type="InterPro" id="IPR028889">
    <property type="entry name" value="USP"/>
</dbReference>
<dbReference type="Gene3D" id="3.30.40.10">
    <property type="entry name" value="Zinc/RING finger domain, C3HC4 (zinc finger)"/>
    <property type="match status" value="4"/>
</dbReference>
<comment type="catalytic activity">
    <reaction evidence="1">
        <text>Thiol-dependent hydrolysis of ester, thioester, amide, peptide and isopeptide bonds formed by the C-terminal Gly of ubiquitin (a 76-residue protein attached to proteins as an intracellular targeting signal).</text>
        <dbReference type="EC" id="3.4.19.12"/>
    </reaction>
</comment>
<protein>
    <recommendedName>
        <fullName evidence="3">ubiquitinyl hydrolase 1</fullName>
        <ecNumber evidence="3">3.4.19.12</ecNumber>
    </recommendedName>
</protein>
<dbReference type="InterPro" id="IPR009060">
    <property type="entry name" value="UBA-like_sf"/>
</dbReference>
<keyword evidence="6 9" id="KW-0863">Zinc-finger</keyword>
<dbReference type="SUPFAM" id="SSF46934">
    <property type="entry name" value="UBA-like"/>
    <property type="match status" value="1"/>
</dbReference>
<dbReference type="InterPro" id="IPR001394">
    <property type="entry name" value="Peptidase_C19_UCH"/>
</dbReference>
<keyword evidence="15" id="KW-1185">Reference proteome</keyword>
<dbReference type="PANTHER" id="PTHR21646">
    <property type="entry name" value="UBIQUITIN CARBOXYL-TERMINAL HYDROLASE"/>
    <property type="match status" value="1"/>
</dbReference>
<dbReference type="InterPro" id="IPR041432">
    <property type="entry name" value="UBP13_Znf-UBP_var"/>
</dbReference>
<keyword evidence="7" id="KW-0788">Thiol protease</keyword>
<dbReference type="CDD" id="cd14386">
    <property type="entry name" value="UBA2_UBP5"/>
    <property type="match status" value="1"/>
</dbReference>
<dbReference type="InterPro" id="IPR001607">
    <property type="entry name" value="Znf_UBP"/>
</dbReference>
<dbReference type="InterPro" id="IPR038765">
    <property type="entry name" value="Papain-like_cys_pep_sf"/>
</dbReference>
<evidence type="ECO:0000256" key="3">
    <source>
        <dbReference type="ARBA" id="ARBA00012759"/>
    </source>
</evidence>
<dbReference type="SUPFAM" id="SSF57850">
    <property type="entry name" value="RING/U-box"/>
    <property type="match status" value="2"/>
</dbReference>
<dbReference type="EC" id="3.4.19.12" evidence="3"/>
<keyword evidence="4" id="KW-0645">Protease</keyword>
<sequence>MASYDLLKNHVDKIRTPQPGEKVYKDECVFSFDTPANRIYIKQKRECNNCNAKYVGETGRKLHNRIIEHRRNINRNDPLSLIVQHSNSTGHTFNLNEPKVHYNNINNKYQRLIIEAIETETGLYVCMNTFLGVGRKYLENFYRKTGNAVYLHIKRTRKEAPPPNQGGNGAQNPKPVKMAIGVAGGFSDLEKKYDYDEVHTIVILPELMTVPLPNVDLPENVQVSVACIIASEPAGKVEEAQALAGTWEGEKLQSTALAENLVQLDNGVKIPPTGWKCQDCELTDNLWLNLTDGAILCGRRYFDGRGGNNHAMQHYQQTGFPLVVKLGTITADGTADVYSYQEDNMVLDPHLAKHLSHFGINIANMTKETETGLYVCMNTFLGVGRKYLENFYRKTGNAVYLHIKRTRKEAPPPNQGGNGAQNPKPVKMAIGVAGGFSDLEKKYDYDEVHTIVILPELMTVPLPNVDLPENVQVSVACIIASEPAGKVEEAQALAGTWEGEKLQSTALAENLVQLDNGVKIPPTGWKCQDCELTDNLWLNLTDGAILCGRRYFDGRGGNNHAMQHYQQTGFPLVVKLGTITADGTADVYSYQEDNMVLDPHLAKHLSHFGINIANMTKSDKSMAELEIDLNQRYGEWAVLQESGSQLQPLFGPGYTGMANLGNSCYMNSVLQLCFVMQPFVERYYLTAPKIFEDFPEDPTKDFNLQMAKVAVGLLSGDYSRPPPEETDAEEWQSQQAIQPNMFKNLVGRGHPEFSTKRQQDAQEFLLYLINLLEKHNRSQKNPADCLRFMMEERLECGASKMVSYSSRTDYMLSLPVALENAINKEEVLQAQKKREELLAKGIKEDPNAEVVRPLVPLEACLQLFANQEKVEDFYSTAIQGKTIAIKTSRMASFPDYLIIHLKKFTIGDDWVPSKLDLSWLRAKGMQQGEVQLPEMSNSPPALQVPEFQFDEAMIAQLAEMGFGTEGCRRALYQTTMQAGGSKPPFDVVMNWIIDHMYDPDFNMPFHLPKQQQGPTETTNFVPEEGHLETIQAMGFNRDQALKALKATSNNLERALDWIFSHANELDEEMDTNSSTPPSSPPVNDGPASYKLVGFVSHMGPSSLSGHYVCHLLRDGHWVIYNDRKVALSEKPPQDLAYLYLYQRT</sequence>
<evidence type="ECO:0000259" key="13">
    <source>
        <dbReference type="PROSITE" id="PS50271"/>
    </source>
</evidence>
<evidence type="ECO:0000256" key="1">
    <source>
        <dbReference type="ARBA" id="ARBA00000707"/>
    </source>
</evidence>
<evidence type="ECO:0000256" key="6">
    <source>
        <dbReference type="ARBA" id="ARBA00022771"/>
    </source>
</evidence>
<dbReference type="Pfam" id="PF02148">
    <property type="entry name" value="zf-UBP"/>
    <property type="match status" value="2"/>
</dbReference>
<dbReference type="Pfam" id="PF00443">
    <property type="entry name" value="UCH"/>
    <property type="match status" value="1"/>
</dbReference>
<keyword evidence="7" id="KW-0378">Hydrolase</keyword>
<dbReference type="Pfam" id="PF00627">
    <property type="entry name" value="UBA"/>
    <property type="match status" value="2"/>
</dbReference>
<dbReference type="InterPro" id="IPR013083">
    <property type="entry name" value="Znf_RING/FYVE/PHD"/>
</dbReference>
<keyword evidence="5" id="KW-0479">Metal-binding</keyword>
<dbReference type="Gene3D" id="3.90.70.10">
    <property type="entry name" value="Cysteine proteinases"/>
    <property type="match status" value="1"/>
</dbReference>
<keyword evidence="8" id="KW-0862">Zinc</keyword>
<accession>A0ABY6KLU2</accession>
<dbReference type="CDD" id="cd10442">
    <property type="entry name" value="GIY-YIG_PLEs"/>
    <property type="match status" value="1"/>
</dbReference>
<evidence type="ECO:0000256" key="4">
    <source>
        <dbReference type="ARBA" id="ARBA00022670"/>
    </source>
</evidence>
<evidence type="ECO:0000256" key="5">
    <source>
        <dbReference type="ARBA" id="ARBA00022723"/>
    </source>
</evidence>
<dbReference type="SUPFAM" id="SSF54001">
    <property type="entry name" value="Cysteine proteinases"/>
    <property type="match status" value="1"/>
</dbReference>
<dbReference type="InterPro" id="IPR015940">
    <property type="entry name" value="UBA"/>
</dbReference>
<proteinExistence type="inferred from homology"/>
<dbReference type="PROSITE" id="PS00972">
    <property type="entry name" value="USP_1"/>
    <property type="match status" value="1"/>
</dbReference>
<feature type="domain" description="UBP-type" evidence="13">
    <location>
        <begin position="503"/>
        <end position="612"/>
    </location>
</feature>
<evidence type="ECO:0000256" key="9">
    <source>
        <dbReference type="PROSITE-ProRule" id="PRU00502"/>
    </source>
</evidence>
<dbReference type="InterPro" id="IPR050185">
    <property type="entry name" value="Ub_carboxyl-term_hydrolase"/>
</dbReference>
<dbReference type="Proteomes" id="UP001235939">
    <property type="component" value="Chromosome 06"/>
</dbReference>
<dbReference type="Pfam" id="PF17807">
    <property type="entry name" value="zf-UBP_var"/>
    <property type="match status" value="3"/>
</dbReference>
<evidence type="ECO:0000256" key="8">
    <source>
        <dbReference type="ARBA" id="ARBA00022833"/>
    </source>
</evidence>
<feature type="domain" description="UBA" evidence="11">
    <location>
        <begin position="948"/>
        <end position="995"/>
    </location>
</feature>
<reference evidence="14 15" key="1">
    <citation type="submission" date="2022-01" db="EMBL/GenBank/DDBJ databases">
        <title>A chromosomal length assembly of Cordylochernes scorpioides.</title>
        <authorList>
            <person name="Zeh D."/>
            <person name="Zeh J."/>
        </authorList>
    </citation>
    <scope>NUCLEOTIDE SEQUENCE [LARGE SCALE GENOMIC DNA]</scope>
    <source>
        <strain evidence="14">IN4F17</strain>
        <tissue evidence="14">Whole Body</tissue>
    </source>
</reference>
<feature type="region of interest" description="Disordered" evidence="10">
    <location>
        <begin position="1066"/>
        <end position="1085"/>
    </location>
</feature>
<dbReference type="SMART" id="SM00165">
    <property type="entry name" value="UBA"/>
    <property type="match status" value="2"/>
</dbReference>
<dbReference type="EMBL" id="CP092868">
    <property type="protein sequence ID" value="UYV68713.1"/>
    <property type="molecule type" value="Genomic_DNA"/>
</dbReference>
<dbReference type="SMART" id="SM00290">
    <property type="entry name" value="ZnF_UBP"/>
    <property type="match status" value="2"/>
</dbReference>
<dbReference type="CDD" id="cd02658">
    <property type="entry name" value="Peptidase_C19B"/>
    <property type="match status" value="1"/>
</dbReference>
<feature type="domain" description="UBA" evidence="11">
    <location>
        <begin position="1020"/>
        <end position="1061"/>
    </location>
</feature>
<dbReference type="PROSITE" id="PS50030">
    <property type="entry name" value="UBA"/>
    <property type="match status" value="2"/>
</dbReference>
<organism evidence="14 15">
    <name type="scientific">Cordylochernes scorpioides</name>
    <dbReference type="NCBI Taxonomy" id="51811"/>
    <lineage>
        <taxon>Eukaryota</taxon>
        <taxon>Metazoa</taxon>
        <taxon>Ecdysozoa</taxon>
        <taxon>Arthropoda</taxon>
        <taxon>Chelicerata</taxon>
        <taxon>Arachnida</taxon>
        <taxon>Pseudoscorpiones</taxon>
        <taxon>Cheliferoidea</taxon>
        <taxon>Chernetidae</taxon>
        <taxon>Cordylochernes</taxon>
    </lineage>
</organism>
<gene>
    <name evidence="14" type="ORF">LAZ67_6000523</name>
</gene>
<evidence type="ECO:0000313" key="14">
    <source>
        <dbReference type="EMBL" id="UYV68713.1"/>
    </source>
</evidence>
<evidence type="ECO:0000256" key="2">
    <source>
        <dbReference type="ARBA" id="ARBA00009085"/>
    </source>
</evidence>
<feature type="domain" description="UBP-type" evidence="13">
    <location>
        <begin position="253"/>
        <end position="362"/>
    </location>
</feature>